<evidence type="ECO:0008006" key="3">
    <source>
        <dbReference type="Google" id="ProtNLM"/>
    </source>
</evidence>
<dbReference type="AlphaFoldDB" id="A0A6A2WN09"/>
<evidence type="ECO:0000313" key="2">
    <source>
        <dbReference type="Proteomes" id="UP000436088"/>
    </source>
</evidence>
<accession>A0A6A2WN09</accession>
<reference evidence="1" key="1">
    <citation type="submission" date="2019-09" db="EMBL/GenBank/DDBJ databases">
        <title>Draft genome information of white flower Hibiscus syriacus.</title>
        <authorList>
            <person name="Kim Y.-M."/>
        </authorList>
    </citation>
    <scope>NUCLEOTIDE SEQUENCE [LARGE SCALE GENOMIC DNA]</scope>
    <source>
        <strain evidence="1">YM2019G1</strain>
    </source>
</reference>
<comment type="caution">
    <text evidence="1">The sequence shown here is derived from an EMBL/GenBank/DDBJ whole genome shotgun (WGS) entry which is preliminary data.</text>
</comment>
<gene>
    <name evidence="1" type="ORF">F3Y22_tig00113725pilonHSYRG00187</name>
</gene>
<sequence>MQALQPSSLRASSLNDLKKVHAQLIKIGLVKDIIAASRVLAFSASPAGDINYASSLFARMEHPNLFARNIVIRAFSRSSNPEKLHLSSPSFII</sequence>
<organism evidence="1 2">
    <name type="scientific">Hibiscus syriacus</name>
    <name type="common">Rose of Sharon</name>
    <dbReference type="NCBI Taxonomy" id="106335"/>
    <lineage>
        <taxon>Eukaryota</taxon>
        <taxon>Viridiplantae</taxon>
        <taxon>Streptophyta</taxon>
        <taxon>Embryophyta</taxon>
        <taxon>Tracheophyta</taxon>
        <taxon>Spermatophyta</taxon>
        <taxon>Magnoliopsida</taxon>
        <taxon>eudicotyledons</taxon>
        <taxon>Gunneridae</taxon>
        <taxon>Pentapetalae</taxon>
        <taxon>rosids</taxon>
        <taxon>malvids</taxon>
        <taxon>Malvales</taxon>
        <taxon>Malvaceae</taxon>
        <taxon>Malvoideae</taxon>
        <taxon>Hibiscus</taxon>
    </lineage>
</organism>
<evidence type="ECO:0000313" key="1">
    <source>
        <dbReference type="EMBL" id="KAE8661418.1"/>
    </source>
</evidence>
<dbReference type="Proteomes" id="UP000436088">
    <property type="component" value="Unassembled WGS sequence"/>
</dbReference>
<keyword evidence="2" id="KW-1185">Reference proteome</keyword>
<dbReference type="EMBL" id="VEPZ02001720">
    <property type="protein sequence ID" value="KAE8661418.1"/>
    <property type="molecule type" value="Genomic_DNA"/>
</dbReference>
<proteinExistence type="predicted"/>
<protein>
    <recommendedName>
        <fullName evidence="3">Pentatricopeptide repeat-containing protein</fullName>
    </recommendedName>
</protein>
<name>A0A6A2WN09_HIBSY</name>